<gene>
    <name evidence="2" type="ORF">GCM10010405_54410</name>
</gene>
<sequence length="145" mass="14947">MLPSPFGFTTSAPELAWLLQAFVERVTGVRGAVLLSGDGIHKTSHGLDQDNADRLAAVAGGLYSLVAGTAAQIGDVDDSGHPRVRQVIAEMGTTVLYVCTAGAGSRLAVLVDTGTDPAVIGHEMVRLGNSVRTHLDTPARTSPSA</sequence>
<dbReference type="Gene3D" id="3.30.450.30">
    <property type="entry name" value="Dynein light chain 2a, cytoplasmic"/>
    <property type="match status" value="1"/>
</dbReference>
<dbReference type="PANTHER" id="PTHR36222:SF1">
    <property type="entry name" value="SERINE PROTEASE INHIBITOR RV3364C"/>
    <property type="match status" value="1"/>
</dbReference>
<proteinExistence type="predicted"/>
<organism evidence="2 3">
    <name type="scientific">Streptomyces macrosporus</name>
    <dbReference type="NCBI Taxonomy" id="44032"/>
    <lineage>
        <taxon>Bacteria</taxon>
        <taxon>Bacillati</taxon>
        <taxon>Actinomycetota</taxon>
        <taxon>Actinomycetes</taxon>
        <taxon>Kitasatosporales</taxon>
        <taxon>Streptomycetaceae</taxon>
        <taxon>Streptomyces</taxon>
    </lineage>
</organism>
<protein>
    <submittedName>
        <fullName evidence="2">Roadblock/LC7 domain-containing protein</fullName>
    </submittedName>
</protein>
<dbReference type="Proteomes" id="UP001501638">
    <property type="component" value="Unassembled WGS sequence"/>
</dbReference>
<feature type="domain" description="Roadblock/LAMTOR2" evidence="1">
    <location>
        <begin position="16"/>
        <end position="111"/>
    </location>
</feature>
<dbReference type="RefSeq" id="WP_344328218.1">
    <property type="nucleotide sequence ID" value="NZ_BAAASZ010000042.1"/>
</dbReference>
<evidence type="ECO:0000259" key="1">
    <source>
        <dbReference type="SMART" id="SM00960"/>
    </source>
</evidence>
<comment type="caution">
    <text evidence="2">The sequence shown here is derived from an EMBL/GenBank/DDBJ whole genome shotgun (WGS) entry which is preliminary data.</text>
</comment>
<keyword evidence="3" id="KW-1185">Reference proteome</keyword>
<reference evidence="2 3" key="1">
    <citation type="journal article" date="2019" name="Int. J. Syst. Evol. Microbiol.">
        <title>The Global Catalogue of Microorganisms (GCM) 10K type strain sequencing project: providing services to taxonomists for standard genome sequencing and annotation.</title>
        <authorList>
            <consortium name="The Broad Institute Genomics Platform"/>
            <consortium name="The Broad Institute Genome Sequencing Center for Infectious Disease"/>
            <person name="Wu L."/>
            <person name="Ma J."/>
        </authorList>
    </citation>
    <scope>NUCLEOTIDE SEQUENCE [LARGE SCALE GENOMIC DNA]</scope>
    <source>
        <strain evidence="2 3">JCM 6305</strain>
    </source>
</reference>
<dbReference type="SMART" id="SM00960">
    <property type="entry name" value="Robl_LC7"/>
    <property type="match status" value="1"/>
</dbReference>
<accession>A0ABN3KMU2</accession>
<evidence type="ECO:0000313" key="2">
    <source>
        <dbReference type="EMBL" id="GAA2463123.1"/>
    </source>
</evidence>
<name>A0ABN3KMU2_9ACTN</name>
<dbReference type="InterPro" id="IPR053141">
    <property type="entry name" value="Mycobact_SerProt_Inhib_Rv3364c"/>
</dbReference>
<dbReference type="EMBL" id="BAAASZ010000042">
    <property type="protein sequence ID" value="GAA2463123.1"/>
    <property type="molecule type" value="Genomic_DNA"/>
</dbReference>
<dbReference type="PANTHER" id="PTHR36222">
    <property type="entry name" value="SERINE PROTEASE INHIBITOR RV3364C"/>
    <property type="match status" value="1"/>
</dbReference>
<evidence type="ECO:0000313" key="3">
    <source>
        <dbReference type="Proteomes" id="UP001501638"/>
    </source>
</evidence>
<dbReference type="Pfam" id="PF03259">
    <property type="entry name" value="Robl_LC7"/>
    <property type="match status" value="1"/>
</dbReference>
<dbReference type="InterPro" id="IPR004942">
    <property type="entry name" value="Roadblock/LAMTOR2_dom"/>
</dbReference>
<dbReference type="SUPFAM" id="SSF103196">
    <property type="entry name" value="Roadblock/LC7 domain"/>
    <property type="match status" value="1"/>
</dbReference>